<dbReference type="InterPro" id="IPR036653">
    <property type="entry name" value="CinA-like_C"/>
</dbReference>
<gene>
    <name evidence="2" type="ORF">METZ01_LOCUS83355</name>
</gene>
<evidence type="ECO:0000259" key="1">
    <source>
        <dbReference type="Pfam" id="PF02464"/>
    </source>
</evidence>
<dbReference type="AlphaFoldDB" id="A0A381URX6"/>
<dbReference type="Pfam" id="PF02464">
    <property type="entry name" value="CinA"/>
    <property type="match status" value="1"/>
</dbReference>
<dbReference type="SUPFAM" id="SSF142433">
    <property type="entry name" value="CinA-like"/>
    <property type="match status" value="1"/>
</dbReference>
<dbReference type="Gene3D" id="3.90.950.20">
    <property type="entry name" value="CinA-like"/>
    <property type="match status" value="1"/>
</dbReference>
<protein>
    <recommendedName>
        <fullName evidence="1">CinA C-terminal domain-containing protein</fullName>
    </recommendedName>
</protein>
<reference evidence="2" key="1">
    <citation type="submission" date="2018-05" db="EMBL/GenBank/DDBJ databases">
        <authorList>
            <person name="Lanie J.A."/>
            <person name="Ng W.-L."/>
            <person name="Kazmierczak K.M."/>
            <person name="Andrzejewski T.M."/>
            <person name="Davidsen T.M."/>
            <person name="Wayne K.J."/>
            <person name="Tettelin H."/>
            <person name="Glass J.I."/>
            <person name="Rusch D."/>
            <person name="Podicherti R."/>
            <person name="Tsui H.-C.T."/>
            <person name="Winkler M.E."/>
        </authorList>
    </citation>
    <scope>NUCLEOTIDE SEQUENCE</scope>
</reference>
<feature type="domain" description="CinA C-terminal" evidence="1">
    <location>
        <begin position="7"/>
        <end position="158"/>
    </location>
</feature>
<sequence length="165" mass="17572">MERLPELSAEVGRVLVAQHLKLATVESCTGGWIGQSLTAVAGSSAWYERGFVTYSNASKTELVGVPRELISRSGAVSEPVVRAMARGALSHSPADLALAVTGIAGPDGGSADKPVGTVWLGWIARTGMERTEQYLFKGDREAVRRQSVIEALSGLIRFLEEDSSQ</sequence>
<accession>A0A381URX6</accession>
<dbReference type="EMBL" id="UINC01006934">
    <property type="protein sequence ID" value="SVA30501.1"/>
    <property type="molecule type" value="Genomic_DNA"/>
</dbReference>
<evidence type="ECO:0000313" key="2">
    <source>
        <dbReference type="EMBL" id="SVA30501.1"/>
    </source>
</evidence>
<dbReference type="InterPro" id="IPR008136">
    <property type="entry name" value="CinA_C"/>
</dbReference>
<proteinExistence type="predicted"/>
<dbReference type="NCBIfam" id="TIGR00199">
    <property type="entry name" value="PncC_domain"/>
    <property type="match status" value="1"/>
</dbReference>
<name>A0A381URX6_9ZZZZ</name>
<organism evidence="2">
    <name type="scientific">marine metagenome</name>
    <dbReference type="NCBI Taxonomy" id="408172"/>
    <lineage>
        <taxon>unclassified sequences</taxon>
        <taxon>metagenomes</taxon>
        <taxon>ecological metagenomes</taxon>
    </lineage>
</organism>